<feature type="transmembrane region" description="Helical" evidence="3">
    <location>
        <begin position="163"/>
        <end position="185"/>
    </location>
</feature>
<dbReference type="OrthoDB" id="425114at2"/>
<keyword evidence="3" id="KW-0472">Membrane</keyword>
<dbReference type="AlphaFoldDB" id="A0A3N6PAV8"/>
<protein>
    <submittedName>
        <fullName evidence="4">Uncharacterized protein</fullName>
    </submittedName>
</protein>
<evidence type="ECO:0000256" key="1">
    <source>
        <dbReference type="SAM" id="Coils"/>
    </source>
</evidence>
<sequence>MQNISASSQMGHNSENNYSPSIPISVYREATAELQATQIKLESLKVHNEQLIQQNQKLRREFEKVIHSATQLQEIINSSVLVTQPQMSSFPNSELKVDTFRDNSFNSDFEVDSPETSSSSPSLPFTDSKKADPDFPEYLYTEEPDISSYSKTSNSTQVSDLNGIWLVVAICLIVIAAFGAGYWVVRPILNQR</sequence>
<gene>
    <name evidence="4" type="ORF">D5R40_12645</name>
</gene>
<evidence type="ECO:0000256" key="3">
    <source>
        <dbReference type="SAM" id="Phobius"/>
    </source>
</evidence>
<feature type="coiled-coil region" evidence="1">
    <location>
        <begin position="27"/>
        <end position="68"/>
    </location>
</feature>
<evidence type="ECO:0000256" key="2">
    <source>
        <dbReference type="SAM" id="MobiDB-lite"/>
    </source>
</evidence>
<comment type="caution">
    <text evidence="4">The sequence shown here is derived from an EMBL/GenBank/DDBJ whole genome shotgun (WGS) entry which is preliminary data.</text>
</comment>
<evidence type="ECO:0000313" key="5">
    <source>
        <dbReference type="Proteomes" id="UP000269154"/>
    </source>
</evidence>
<proteinExistence type="predicted"/>
<dbReference type="RefSeq" id="WP_124147073.1">
    <property type="nucleotide sequence ID" value="NZ_CAWOKI010000220.1"/>
</dbReference>
<accession>A0A3N6PAV8</accession>
<evidence type="ECO:0000313" key="4">
    <source>
        <dbReference type="EMBL" id="RQH43622.1"/>
    </source>
</evidence>
<name>A0A3N6PAV8_9CYAN</name>
<reference evidence="4 5" key="1">
    <citation type="journal article" date="2018" name="ACS Chem. Biol.">
        <title>Ketoreductase domain dysfunction expands chemodiversity: malyngamide biosynthesis in the cyanobacterium Okeania hirsuta.</title>
        <authorList>
            <person name="Moss N.A."/>
            <person name="Leao T."/>
            <person name="Rankin M."/>
            <person name="McCullough T.M."/>
            <person name="Qu P."/>
            <person name="Korobeynikov A."/>
            <person name="Smith J.L."/>
            <person name="Gerwick L."/>
            <person name="Gerwick W.H."/>
        </authorList>
    </citation>
    <scope>NUCLEOTIDE SEQUENCE [LARGE SCALE GENOMIC DNA]</scope>
    <source>
        <strain evidence="4 5">PAB10Feb10-1</strain>
    </source>
</reference>
<dbReference type="Proteomes" id="UP000269154">
    <property type="component" value="Unassembled WGS sequence"/>
</dbReference>
<feature type="region of interest" description="Disordered" evidence="2">
    <location>
        <begin position="108"/>
        <end position="137"/>
    </location>
</feature>
<keyword evidence="3" id="KW-0812">Transmembrane</keyword>
<dbReference type="EMBL" id="RCBY01000059">
    <property type="protein sequence ID" value="RQH43622.1"/>
    <property type="molecule type" value="Genomic_DNA"/>
</dbReference>
<organism evidence="4 5">
    <name type="scientific">Okeania hirsuta</name>
    <dbReference type="NCBI Taxonomy" id="1458930"/>
    <lineage>
        <taxon>Bacteria</taxon>
        <taxon>Bacillati</taxon>
        <taxon>Cyanobacteriota</taxon>
        <taxon>Cyanophyceae</taxon>
        <taxon>Oscillatoriophycideae</taxon>
        <taxon>Oscillatoriales</taxon>
        <taxon>Microcoleaceae</taxon>
        <taxon>Okeania</taxon>
    </lineage>
</organism>
<keyword evidence="1" id="KW-0175">Coiled coil</keyword>
<keyword evidence="3" id="KW-1133">Transmembrane helix</keyword>
<feature type="compositionally biased region" description="Low complexity" evidence="2">
    <location>
        <begin position="114"/>
        <end position="126"/>
    </location>
</feature>
<keyword evidence="5" id="KW-1185">Reference proteome</keyword>